<dbReference type="GO" id="GO:0004040">
    <property type="term" value="F:amidase activity"/>
    <property type="evidence" value="ECO:0007669"/>
    <property type="project" value="UniProtKB-EC"/>
</dbReference>
<dbReference type="InterPro" id="IPR023631">
    <property type="entry name" value="Amidase_dom"/>
</dbReference>
<proteinExistence type="inferred from homology"/>
<dbReference type="PROSITE" id="PS00571">
    <property type="entry name" value="AMIDASES"/>
    <property type="match status" value="1"/>
</dbReference>
<dbReference type="EMBL" id="CDPU01000048">
    <property type="protein sequence ID" value="CEO55094.1"/>
    <property type="molecule type" value="Genomic_DNA"/>
</dbReference>
<evidence type="ECO:0000256" key="3">
    <source>
        <dbReference type="ARBA" id="ARBA00012922"/>
    </source>
</evidence>
<feature type="domain" description="Amidase" evidence="6">
    <location>
        <begin position="97"/>
        <end position="565"/>
    </location>
</feature>
<evidence type="ECO:0000259" key="6">
    <source>
        <dbReference type="Pfam" id="PF01425"/>
    </source>
</evidence>
<evidence type="ECO:0000256" key="5">
    <source>
        <dbReference type="PIRSR" id="PIRSR001221-1"/>
    </source>
</evidence>
<accession>A0A0B7KDD1</accession>
<name>A0A0B7KDD1_BIOOC</name>
<dbReference type="Gene3D" id="3.90.1300.10">
    <property type="entry name" value="Amidase signature (AS) domain"/>
    <property type="match status" value="1"/>
</dbReference>
<reference evidence="7" key="1">
    <citation type="submission" date="2015-01" db="EMBL/GenBank/DDBJ databases">
        <authorList>
            <person name="Durling Mikael"/>
        </authorList>
    </citation>
    <scope>NUCLEOTIDE SEQUENCE</scope>
</reference>
<sequence>MASQPPTSPTVNSWQTKAAEKRAACQEAIPKDWILAQSILETLPAKSDLPKTKVNLIDLDIPRRSGILTEREIEITESFSTSQLLEGLASGKFTSYEVTLAFSKRAAIVQQLVGCLTETFFKEALERAKYLDELRSKGKLLGPLHGLPISLKDTYQVEGTQATIGAVSFLNRTSQENSSMVEVLLELGAVLYVKTNVAQILLAVESDNNVFGRTLNPWNTMLTAGGSSGGEGALVAFRGTPLGVGTDLAGSIRIPSLCCGVYGLRATADRLPFGKQVMPSSAGIWPVKPTAGPLANDIDSLRMFMKTVIDAKPALYDGAVIDAPWRSLTKKPKLRLGVLPADPFFPLHPTVEETINRAVKALQSQGHEIVTLDASECRVGEASQIMTQLVALDTTAASILEASGEPPVQCLSNFSNKVSKIGWDFLPDLSGKDRLDKYGTLEYIRAEIAEAWRKLWVKHNLDAVISPSAQHTAVEHDNFGWPAYSAFLNLLDYPACIIPFGKASKIDVEFVAEPGEGAPPCRHPHMLTPSLTDSNVERADNPEAVAGAPSSIQVFTSRMRDEECLAAAEVIDDCFKQSVA</sequence>
<evidence type="ECO:0000256" key="2">
    <source>
        <dbReference type="ARBA" id="ARBA00009199"/>
    </source>
</evidence>
<evidence type="ECO:0000256" key="1">
    <source>
        <dbReference type="ARBA" id="ARBA00001311"/>
    </source>
</evidence>
<dbReference type="SUPFAM" id="SSF75304">
    <property type="entry name" value="Amidase signature (AS) enzymes"/>
    <property type="match status" value="1"/>
</dbReference>
<dbReference type="PIRSF" id="PIRSF001221">
    <property type="entry name" value="Amidase_fungi"/>
    <property type="match status" value="1"/>
</dbReference>
<protein>
    <recommendedName>
        <fullName evidence="3">amidase</fullName>
        <ecNumber evidence="3">3.5.1.4</ecNumber>
    </recommendedName>
</protein>
<dbReference type="PANTHER" id="PTHR46072">
    <property type="entry name" value="AMIDASE-RELATED-RELATED"/>
    <property type="match status" value="1"/>
</dbReference>
<feature type="active site" description="Charge relay system" evidence="5">
    <location>
        <position position="152"/>
    </location>
</feature>
<dbReference type="EC" id="3.5.1.4" evidence="3"/>
<dbReference type="InterPro" id="IPR020556">
    <property type="entry name" value="Amidase_CS"/>
</dbReference>
<dbReference type="InterPro" id="IPR036928">
    <property type="entry name" value="AS_sf"/>
</dbReference>
<evidence type="ECO:0000256" key="4">
    <source>
        <dbReference type="ARBA" id="ARBA00022801"/>
    </source>
</evidence>
<gene>
    <name evidence="7" type="ORF">BN869_000011152_1</name>
</gene>
<dbReference type="PANTHER" id="PTHR46072:SF3">
    <property type="entry name" value="AMIDASE"/>
    <property type="match status" value="1"/>
</dbReference>
<organism evidence="7">
    <name type="scientific">Bionectria ochroleuca</name>
    <name type="common">Gliocladium roseum</name>
    <dbReference type="NCBI Taxonomy" id="29856"/>
    <lineage>
        <taxon>Eukaryota</taxon>
        <taxon>Fungi</taxon>
        <taxon>Dikarya</taxon>
        <taxon>Ascomycota</taxon>
        <taxon>Pezizomycotina</taxon>
        <taxon>Sordariomycetes</taxon>
        <taxon>Hypocreomycetidae</taxon>
        <taxon>Hypocreales</taxon>
        <taxon>Bionectriaceae</taxon>
        <taxon>Clonostachys</taxon>
    </lineage>
</organism>
<feature type="active site" description="Charge relay system" evidence="5">
    <location>
        <position position="227"/>
    </location>
</feature>
<feature type="active site" description="Acyl-ester intermediate" evidence="5">
    <location>
        <position position="251"/>
    </location>
</feature>
<keyword evidence="4" id="KW-0378">Hydrolase</keyword>
<evidence type="ECO:0000313" key="7">
    <source>
        <dbReference type="EMBL" id="CEO55094.1"/>
    </source>
</evidence>
<dbReference type="AlphaFoldDB" id="A0A0B7KDD1"/>
<comment type="catalytic activity">
    <reaction evidence="1">
        <text>a monocarboxylic acid amide + H2O = a monocarboxylate + NH4(+)</text>
        <dbReference type="Rhea" id="RHEA:12020"/>
        <dbReference type="ChEBI" id="CHEBI:15377"/>
        <dbReference type="ChEBI" id="CHEBI:28938"/>
        <dbReference type="ChEBI" id="CHEBI:35757"/>
        <dbReference type="ChEBI" id="CHEBI:83628"/>
        <dbReference type="EC" id="3.5.1.4"/>
    </reaction>
</comment>
<comment type="similarity">
    <text evidence="2">Belongs to the amidase family.</text>
</comment>
<dbReference type="Pfam" id="PF01425">
    <property type="entry name" value="Amidase"/>
    <property type="match status" value="1"/>
</dbReference>